<proteinExistence type="predicted"/>
<accession>A0ABM8YQ63</accession>
<dbReference type="Gene3D" id="3.40.190.10">
    <property type="entry name" value="Periplasmic binding protein-like II"/>
    <property type="match status" value="1"/>
</dbReference>
<organism evidence="1 2">
    <name type="scientific">Sutcliffiella rhizosphaerae</name>
    <dbReference type="NCBI Taxonomy" id="2880967"/>
    <lineage>
        <taxon>Bacteria</taxon>
        <taxon>Bacillati</taxon>
        <taxon>Bacillota</taxon>
        <taxon>Bacilli</taxon>
        <taxon>Bacillales</taxon>
        <taxon>Bacillaceae</taxon>
        <taxon>Sutcliffiella</taxon>
    </lineage>
</organism>
<name>A0ABM8YQ63_9BACI</name>
<evidence type="ECO:0000313" key="2">
    <source>
        <dbReference type="Proteomes" id="UP000789833"/>
    </source>
</evidence>
<sequence length="75" mass="8110">MNQAETFGNFGTVWDDLRAAFQSEKVAMYMDSSAGIRGIIDNADFEVGVAFIPHPDSVDPKGVIIGGASLWMSKE</sequence>
<dbReference type="Proteomes" id="UP000789833">
    <property type="component" value="Unassembled WGS sequence"/>
</dbReference>
<dbReference type="SUPFAM" id="SSF53850">
    <property type="entry name" value="Periplasmic binding protein-like II"/>
    <property type="match status" value="1"/>
</dbReference>
<protein>
    <submittedName>
        <fullName evidence="1">Uncharacterized protein</fullName>
    </submittedName>
</protein>
<dbReference type="EMBL" id="CAKJTJ010000017">
    <property type="protein sequence ID" value="CAG9622160.1"/>
    <property type="molecule type" value="Genomic_DNA"/>
</dbReference>
<gene>
    <name evidence="1" type="ORF">BACCIP111883_02951</name>
</gene>
<dbReference type="RefSeq" id="WP_317987080.1">
    <property type="nucleotide sequence ID" value="NZ_CAKJTJ010000017.1"/>
</dbReference>
<keyword evidence="2" id="KW-1185">Reference proteome</keyword>
<reference evidence="1 2" key="1">
    <citation type="submission" date="2021-10" db="EMBL/GenBank/DDBJ databases">
        <authorList>
            <person name="Criscuolo A."/>
        </authorList>
    </citation>
    <scope>NUCLEOTIDE SEQUENCE [LARGE SCALE GENOMIC DNA]</scope>
    <source>
        <strain evidence="2">CIP 111883</strain>
    </source>
</reference>
<evidence type="ECO:0000313" key="1">
    <source>
        <dbReference type="EMBL" id="CAG9622160.1"/>
    </source>
</evidence>
<comment type="caution">
    <text evidence="1">The sequence shown here is derived from an EMBL/GenBank/DDBJ whole genome shotgun (WGS) entry which is preliminary data.</text>
</comment>